<feature type="region of interest" description="Disordered" evidence="1">
    <location>
        <begin position="1139"/>
        <end position="1158"/>
    </location>
</feature>
<protein>
    <submittedName>
        <fullName evidence="4">DUF6443 domain-containing protein</fullName>
    </submittedName>
</protein>
<gene>
    <name evidence="4" type="ORF">SNE25_09990</name>
</gene>
<dbReference type="PANTHER" id="PTHR32305">
    <property type="match status" value="1"/>
</dbReference>
<keyword evidence="5" id="KW-1185">Reference proteome</keyword>
<evidence type="ECO:0000259" key="3">
    <source>
        <dbReference type="Pfam" id="PF20041"/>
    </source>
</evidence>
<dbReference type="PANTHER" id="PTHR32305:SF15">
    <property type="entry name" value="PROTEIN RHSA-RELATED"/>
    <property type="match status" value="1"/>
</dbReference>
<organism evidence="4 5">
    <name type="scientific">Mucilaginibacter sabulilitoris</name>
    <dbReference type="NCBI Taxonomy" id="1173583"/>
    <lineage>
        <taxon>Bacteria</taxon>
        <taxon>Pseudomonadati</taxon>
        <taxon>Bacteroidota</taxon>
        <taxon>Sphingobacteriia</taxon>
        <taxon>Sphingobacteriales</taxon>
        <taxon>Sphingobacteriaceae</taxon>
        <taxon>Mucilaginibacter</taxon>
    </lineage>
</organism>
<name>A0ABZ0TSG0_9SPHI</name>
<feature type="domain" description="DUF6443" evidence="3">
    <location>
        <begin position="108"/>
        <end position="249"/>
    </location>
</feature>
<feature type="signal peptide" evidence="2">
    <location>
        <begin position="1"/>
        <end position="25"/>
    </location>
</feature>
<dbReference type="InterPro" id="IPR045619">
    <property type="entry name" value="DUF6443"/>
</dbReference>
<feature type="chain" id="PRO_5045427478" evidence="2">
    <location>
        <begin position="26"/>
        <end position="1189"/>
    </location>
</feature>
<dbReference type="Gene3D" id="2.180.10.10">
    <property type="entry name" value="RHS repeat-associated core"/>
    <property type="match status" value="1"/>
</dbReference>
<dbReference type="InterPro" id="IPR050708">
    <property type="entry name" value="T6SS_VgrG/RHS"/>
</dbReference>
<dbReference type="NCBIfam" id="TIGR03696">
    <property type="entry name" value="Rhs_assc_core"/>
    <property type="match status" value="1"/>
</dbReference>
<reference evidence="4 5" key="1">
    <citation type="submission" date="2023-11" db="EMBL/GenBank/DDBJ databases">
        <title>Analysis of the Genomes of Mucilaginibacter gossypii cycad 4 and M. sabulilitoris SNA2: microbes with the potential for plant growth promotion.</title>
        <authorList>
            <person name="Hirsch A.M."/>
            <person name="Humm E."/>
            <person name="Rubbi M."/>
            <person name="Del Vecchio G."/>
            <person name="Ha S.M."/>
            <person name="Pellegrini M."/>
            <person name="Gunsalus R.P."/>
        </authorList>
    </citation>
    <scope>NUCLEOTIDE SEQUENCE [LARGE SCALE GENOMIC DNA]</scope>
    <source>
        <strain evidence="4 5">SNA2</strain>
    </source>
</reference>
<dbReference type="Proteomes" id="UP001324380">
    <property type="component" value="Chromosome"/>
</dbReference>
<evidence type="ECO:0000256" key="2">
    <source>
        <dbReference type="SAM" id="SignalP"/>
    </source>
</evidence>
<proteinExistence type="predicted"/>
<evidence type="ECO:0000256" key="1">
    <source>
        <dbReference type="SAM" id="MobiDB-lite"/>
    </source>
</evidence>
<sequence length="1189" mass="130682">MIINHHYKYLLAVWSILLWTLGAVAQTEVTTPMTGTPSAGEYYSTSSITLSPNFSFTATAGNSFHAYIQSIDCQPLNLSLSVNQNYILTSVPLIGGFTSNGSGVNTGSFANRSTCELMQSVTYFDGLGRPLQSIQIKGSPDGRDIVQPVAYDPYGREAIKYLPYAAVSSSSNGSYKGTAMADQSSFYISPSGSTWKAPGVVVIPAVGGTSPTFAQTVFEPSPLNRIIEQGAQGADWQPAAGHTVKQVYTINNINALTDTGNTRLAAMYIATANANGSRSLTRAVGAAGNYPAGQLYVTISKDENWKSGRGGTTEEYKDKEGHVVLKRTFNYTGTTLEILSTYYVYDELGNLAYVLPPGTNPDGTGVPTTVSSLGYSYRYDERNRLTQKKIPGKGWEFTVYNKLDQPVLTQDSTQRTANQWTTTKYDALGRVIITGLWNAGSVIPLATLQGSIYGGIQWDVRNTADNTTGYAITSYPALSKTLTVNYYDDYSSIPNIPGDFVVTGNSAMTRGLLTATRTAVLNTITSATPDYLWTAHYYDDQGRNTVSYQQHDLGGTVSPYNYDVVNTSYNFTNKPDSVRRQHYTKTTAGTAKQLAVTVDNQYRYDHMGRKLSTWEQLTNPGQPAGTRTLISQAEYNEIGQLYKKHLHSTDSVTFRQDITYAYNERGWLLKSTSPLFSEQLYYNTGTNKQYNGNIAYQFWGAGSTLDKNYTYGYDQLNRLTSGNSTLGNNENSITYDNMGNITALKRYGTSSLIDQLSYTYATNSVKLASVNDATTSDAGQKQGTTSYTYDGNGNLKSDNSKGITSITYNLLNLPQVITGKSTTYTYDATGQKLSRVIGTDRTDYIGGIQYENGTISFIQTEEGRALPNGGTNYNYEYTLADHLGNSRVNFDTATGTARLVQTDDYYPFGMDIKSGTIPSVKNNYLYNRKELQENLGLYDYGARFYDPVIARWNTIDPKAEKSRRWSPYNYVVDNPMRYIDPDGMFFDDYKMNKDGDIQLVKKTDDKTDRIVKTDSKGNVKTNSKGEAKTAIGGIEKGILKDGINFQKNSNVIAVGGKGEATVEGVKSFTLQLSEYVGKEIKGFSYSSNGSGNATDMLLGAYQNNNYTTSYGSIGGLIKKYGDSFSFNNVLQDFHTHPDGKLGATESAPELSQDVTGMRSDKPQIPNASFIILYRIPGQTVPAEYDYTHN</sequence>
<evidence type="ECO:0000313" key="4">
    <source>
        <dbReference type="EMBL" id="WPU95847.1"/>
    </source>
</evidence>
<evidence type="ECO:0000313" key="5">
    <source>
        <dbReference type="Proteomes" id="UP001324380"/>
    </source>
</evidence>
<dbReference type="EMBL" id="CP139558">
    <property type="protein sequence ID" value="WPU95847.1"/>
    <property type="molecule type" value="Genomic_DNA"/>
</dbReference>
<dbReference type="Pfam" id="PF20041">
    <property type="entry name" value="DUF6443"/>
    <property type="match status" value="1"/>
</dbReference>
<dbReference type="InterPro" id="IPR022385">
    <property type="entry name" value="Rhs_assc_core"/>
</dbReference>
<accession>A0ABZ0TSG0</accession>
<keyword evidence="2" id="KW-0732">Signal</keyword>
<dbReference type="RefSeq" id="WP_321564952.1">
    <property type="nucleotide sequence ID" value="NZ_CP139558.1"/>
</dbReference>